<organism evidence="1 2">
    <name type="scientific">Marasmius crinis-equi</name>
    <dbReference type="NCBI Taxonomy" id="585013"/>
    <lineage>
        <taxon>Eukaryota</taxon>
        <taxon>Fungi</taxon>
        <taxon>Dikarya</taxon>
        <taxon>Basidiomycota</taxon>
        <taxon>Agaricomycotina</taxon>
        <taxon>Agaricomycetes</taxon>
        <taxon>Agaricomycetidae</taxon>
        <taxon>Agaricales</taxon>
        <taxon>Marasmiineae</taxon>
        <taxon>Marasmiaceae</taxon>
        <taxon>Marasmius</taxon>
    </lineage>
</organism>
<evidence type="ECO:0000313" key="2">
    <source>
        <dbReference type="Proteomes" id="UP001465976"/>
    </source>
</evidence>
<gene>
    <name evidence="1" type="ORF">V5O48_018728</name>
</gene>
<dbReference type="EMBL" id="JBAHYK010003638">
    <property type="protein sequence ID" value="KAL0563341.1"/>
    <property type="molecule type" value="Genomic_DNA"/>
</dbReference>
<evidence type="ECO:0000313" key="1">
    <source>
        <dbReference type="EMBL" id="KAL0563341.1"/>
    </source>
</evidence>
<sequence length="89" mass="10596">MEYRKWRSKLEAARQVWKTYAGPRTADSTSKEERVVREEMETEMKLLQDAQHYETILGIWPGGQWKKGSMEWKFAEQLVKEAAYRKALD</sequence>
<reference evidence="1 2" key="1">
    <citation type="submission" date="2024-02" db="EMBL/GenBank/DDBJ databases">
        <title>A draft genome for the cacao thread blight pathogen Marasmius crinis-equi.</title>
        <authorList>
            <person name="Cohen S.P."/>
            <person name="Baruah I.K."/>
            <person name="Amoako-Attah I."/>
            <person name="Bukari Y."/>
            <person name="Meinhardt L.W."/>
            <person name="Bailey B.A."/>
        </authorList>
    </citation>
    <scope>NUCLEOTIDE SEQUENCE [LARGE SCALE GENOMIC DNA]</scope>
    <source>
        <strain evidence="1 2">GH-76</strain>
    </source>
</reference>
<name>A0ABR3EKH9_9AGAR</name>
<keyword evidence="2" id="KW-1185">Reference proteome</keyword>
<accession>A0ABR3EKH9</accession>
<protein>
    <submittedName>
        <fullName evidence="1">Uncharacterized protein</fullName>
    </submittedName>
</protein>
<comment type="caution">
    <text evidence="1">The sequence shown here is derived from an EMBL/GenBank/DDBJ whole genome shotgun (WGS) entry which is preliminary data.</text>
</comment>
<proteinExistence type="predicted"/>
<dbReference type="Proteomes" id="UP001465976">
    <property type="component" value="Unassembled WGS sequence"/>
</dbReference>